<evidence type="ECO:0008006" key="3">
    <source>
        <dbReference type="Google" id="ProtNLM"/>
    </source>
</evidence>
<name>A0AAW6F9U5_PARDI</name>
<dbReference type="Proteomes" id="UP001211522">
    <property type="component" value="Unassembled WGS sequence"/>
</dbReference>
<organism evidence="1 2">
    <name type="scientific">Parabacteroides distasonis</name>
    <dbReference type="NCBI Taxonomy" id="823"/>
    <lineage>
        <taxon>Bacteria</taxon>
        <taxon>Pseudomonadati</taxon>
        <taxon>Bacteroidota</taxon>
        <taxon>Bacteroidia</taxon>
        <taxon>Bacteroidales</taxon>
        <taxon>Tannerellaceae</taxon>
        <taxon>Parabacteroides</taxon>
    </lineage>
</organism>
<protein>
    <recommendedName>
        <fullName evidence="3">Nucleotide-diphospho-sugar transferase</fullName>
    </recommendedName>
</protein>
<sequence length="298" mass="35482">MFSTPILFLIFNRPDTTRIVFNRIREIRPSKLYVAADAPRTNKLGEPELCMETRAIIKDIDWPCELKTLFRNENLGCKLSVSGALDWFFENEECGIILEDDCLPDLTFFSFCKELLERYKDDDRIGHIGGNCFLPGQIAKELSYDFCSITHIWGWATWRRVWKNMDVQFRFWEEHKNRRSSLFRNLWEKIYFTTFISDALKNRNGLNPWGVFYFYMLRTQNQLSIYPSVNLVTNIGLGDPNATHTTKKQDKLFVPSKPLSFPLKHPDFVMDNQELNKKATRYNFFSYRRIVRYFFKLY</sequence>
<gene>
    <name evidence="1" type="ORF">PN612_16420</name>
</gene>
<evidence type="ECO:0000313" key="2">
    <source>
        <dbReference type="Proteomes" id="UP001211522"/>
    </source>
</evidence>
<dbReference type="SUPFAM" id="SSF53448">
    <property type="entry name" value="Nucleotide-diphospho-sugar transferases"/>
    <property type="match status" value="1"/>
</dbReference>
<dbReference type="RefSeq" id="WP_195400798.1">
    <property type="nucleotide sequence ID" value="NZ_JANUTI010000002.1"/>
</dbReference>
<proteinExistence type="predicted"/>
<comment type="caution">
    <text evidence="1">The sequence shown here is derived from an EMBL/GenBank/DDBJ whole genome shotgun (WGS) entry which is preliminary data.</text>
</comment>
<accession>A0AAW6F9U5</accession>
<reference evidence="1" key="1">
    <citation type="submission" date="2023-01" db="EMBL/GenBank/DDBJ databases">
        <title>Human gut microbiome strain richness.</title>
        <authorList>
            <person name="Chen-Liaw A."/>
        </authorList>
    </citation>
    <scope>NUCLEOTIDE SEQUENCE</scope>
    <source>
        <strain evidence="1">D35st1_E5_D35t1_190705</strain>
    </source>
</reference>
<dbReference type="Gene3D" id="3.90.550.10">
    <property type="entry name" value="Spore Coat Polysaccharide Biosynthesis Protein SpsA, Chain A"/>
    <property type="match status" value="1"/>
</dbReference>
<dbReference type="AlphaFoldDB" id="A0AAW6F9U5"/>
<dbReference type="EMBL" id="JAQMPX010000118">
    <property type="protein sequence ID" value="MDB9140074.1"/>
    <property type="molecule type" value="Genomic_DNA"/>
</dbReference>
<dbReference type="InterPro" id="IPR029044">
    <property type="entry name" value="Nucleotide-diphossugar_trans"/>
</dbReference>
<evidence type="ECO:0000313" key="1">
    <source>
        <dbReference type="EMBL" id="MDB9140074.1"/>
    </source>
</evidence>